<proteinExistence type="predicted"/>
<name>A0A495RYQ6_9FLAO</name>
<dbReference type="Gene3D" id="3.90.1140.10">
    <property type="entry name" value="Cyclic phosphodiesterase"/>
    <property type="match status" value="1"/>
</dbReference>
<comment type="caution">
    <text evidence="1">The sequence shown here is derived from an EMBL/GenBank/DDBJ whole genome shotgun (WGS) entry which is preliminary data.</text>
</comment>
<organism evidence="1 2">
    <name type="scientific">Flavobacterium limicola</name>
    <dbReference type="NCBI Taxonomy" id="180441"/>
    <lineage>
        <taxon>Bacteria</taxon>
        <taxon>Pseudomonadati</taxon>
        <taxon>Bacteroidota</taxon>
        <taxon>Flavobacteriia</taxon>
        <taxon>Flavobacteriales</taxon>
        <taxon>Flavobacteriaceae</taxon>
        <taxon>Flavobacterium</taxon>
    </lineage>
</organism>
<reference evidence="1 2" key="1">
    <citation type="submission" date="2018-10" db="EMBL/GenBank/DDBJ databases">
        <title>Genomic Encyclopedia of Archaeal and Bacterial Type Strains, Phase II (KMG-II): from individual species to whole genera.</title>
        <authorList>
            <person name="Goeker M."/>
        </authorList>
    </citation>
    <scope>NUCLEOTIDE SEQUENCE [LARGE SCALE GENOMIC DNA]</scope>
    <source>
        <strain evidence="1 2">DSM 15094</strain>
    </source>
</reference>
<dbReference type="InterPro" id="IPR009097">
    <property type="entry name" value="Cyclic_Pdiesterase"/>
</dbReference>
<evidence type="ECO:0000313" key="1">
    <source>
        <dbReference type="EMBL" id="RKS92625.1"/>
    </source>
</evidence>
<sequence length="187" mass="21707">MEKQYSIAIYPSESIILLVKAMKEKLFEEVNWFHSKNSIAHITICEFKKTDAAIEIIKNKLDLLCDTFEPFEVHLKGFGSYSNGAFFITPHEDSKIKLKVIMKKIHELLRTLKIQKSSDPHISIARRLTPENLEKANRLFTTINTSFLCNTIVLRKFDPTIQQFFITNTFTFNSNQKPELVQGFFIS</sequence>
<dbReference type="GO" id="GO:0016874">
    <property type="term" value="F:ligase activity"/>
    <property type="evidence" value="ECO:0007669"/>
    <property type="project" value="UniProtKB-KW"/>
</dbReference>
<keyword evidence="2" id="KW-1185">Reference proteome</keyword>
<dbReference type="RefSeq" id="WP_121365861.1">
    <property type="nucleotide sequence ID" value="NZ_RBXA01000003.1"/>
</dbReference>
<accession>A0A495RYQ6</accession>
<keyword evidence="1" id="KW-0436">Ligase</keyword>
<gene>
    <name evidence="1" type="ORF">BC952_2533</name>
</gene>
<dbReference type="OrthoDB" id="980044at2"/>
<dbReference type="AlphaFoldDB" id="A0A495RYQ6"/>
<dbReference type="Proteomes" id="UP000280091">
    <property type="component" value="Unassembled WGS sequence"/>
</dbReference>
<evidence type="ECO:0000313" key="2">
    <source>
        <dbReference type="Proteomes" id="UP000280091"/>
    </source>
</evidence>
<dbReference type="EMBL" id="RBXA01000003">
    <property type="protein sequence ID" value="RKS92625.1"/>
    <property type="molecule type" value="Genomic_DNA"/>
</dbReference>
<dbReference type="Pfam" id="PF13563">
    <property type="entry name" value="2_5_RNA_ligase2"/>
    <property type="match status" value="1"/>
</dbReference>
<protein>
    <submittedName>
        <fullName evidence="1">2'-5' RNA ligase</fullName>
    </submittedName>
</protein>
<dbReference type="SUPFAM" id="SSF55144">
    <property type="entry name" value="LigT-like"/>
    <property type="match status" value="1"/>
</dbReference>